<organism evidence="1 2">
    <name type="scientific">Amylocarpus encephaloides</name>
    <dbReference type="NCBI Taxonomy" id="45428"/>
    <lineage>
        <taxon>Eukaryota</taxon>
        <taxon>Fungi</taxon>
        <taxon>Dikarya</taxon>
        <taxon>Ascomycota</taxon>
        <taxon>Pezizomycotina</taxon>
        <taxon>Leotiomycetes</taxon>
        <taxon>Helotiales</taxon>
        <taxon>Helotiales incertae sedis</taxon>
        <taxon>Amylocarpus</taxon>
    </lineage>
</organism>
<accession>A0A9P7YU24</accession>
<dbReference type="EMBL" id="MU251356">
    <property type="protein sequence ID" value="KAG9239785.1"/>
    <property type="molecule type" value="Genomic_DNA"/>
</dbReference>
<dbReference type="Gene3D" id="3.80.10.10">
    <property type="entry name" value="Ribonuclease Inhibitor"/>
    <property type="match status" value="1"/>
</dbReference>
<dbReference type="InterPro" id="IPR032675">
    <property type="entry name" value="LRR_dom_sf"/>
</dbReference>
<evidence type="ECO:0000313" key="2">
    <source>
        <dbReference type="Proteomes" id="UP000824998"/>
    </source>
</evidence>
<evidence type="ECO:0000313" key="1">
    <source>
        <dbReference type="EMBL" id="KAG9239785.1"/>
    </source>
</evidence>
<dbReference type="AlphaFoldDB" id="A0A9P7YU24"/>
<gene>
    <name evidence="1" type="ORF">BJ875DRAFT_479205</name>
</gene>
<comment type="caution">
    <text evidence="1">The sequence shown here is derived from an EMBL/GenBank/DDBJ whole genome shotgun (WGS) entry which is preliminary data.</text>
</comment>
<keyword evidence="2" id="KW-1185">Reference proteome</keyword>
<sequence length="415" mass="47632">MTSTTDLFTCEIKRFIYGFADLPTTKNLRLTSCSWAITGAEFLLQPTVFIKSSADLTRLVSIGNSPSLAEFASRRIKELKILALKPDLEYLTDVLLNEEDVDEQEMRACLREIEEVWHARSMTNLSPIQCETMIARALASVPRIESIKLVYKYPFQEELLEVLWEEGGSEKYVKCCNNIQSFYNAVAAFRGGLTSLRMEHRDTQVLEFQQAEMLNPQPRFLGGLTQLKTLYISPSAAQISDHDRMAATTILCNLLESLRNLEDLSLKFEVLPRYVTLDFLPATLLPNLHSLTLSNIILSHTPLFPFLDRQARTLKRIRFHNIARANALEPWQEFFTHMKGHVGGIEKMEIAGVLWNQGREPWNFWPIYEEDWEDAQEVSKEFGGGPWRKDVEDFLLRDGKWPVHAGNTGSDRHYP</sequence>
<dbReference type="Proteomes" id="UP000824998">
    <property type="component" value="Unassembled WGS sequence"/>
</dbReference>
<reference evidence="1" key="1">
    <citation type="journal article" date="2021" name="IMA Fungus">
        <title>Genomic characterization of three marine fungi, including Emericellopsis atlantica sp. nov. with signatures of a generalist lifestyle and marine biomass degradation.</title>
        <authorList>
            <person name="Hagestad O.C."/>
            <person name="Hou L."/>
            <person name="Andersen J.H."/>
            <person name="Hansen E.H."/>
            <person name="Altermark B."/>
            <person name="Li C."/>
            <person name="Kuhnert E."/>
            <person name="Cox R.J."/>
            <person name="Crous P.W."/>
            <person name="Spatafora J.W."/>
            <person name="Lail K."/>
            <person name="Amirebrahimi M."/>
            <person name="Lipzen A."/>
            <person name="Pangilinan J."/>
            <person name="Andreopoulos W."/>
            <person name="Hayes R.D."/>
            <person name="Ng V."/>
            <person name="Grigoriev I.V."/>
            <person name="Jackson S.A."/>
            <person name="Sutton T.D.S."/>
            <person name="Dobson A.D.W."/>
            <person name="Rama T."/>
        </authorList>
    </citation>
    <scope>NUCLEOTIDE SEQUENCE</scope>
    <source>
        <strain evidence="1">TRa018bII</strain>
    </source>
</reference>
<protein>
    <submittedName>
        <fullName evidence="1">Uncharacterized protein</fullName>
    </submittedName>
</protein>
<name>A0A9P7YU24_9HELO</name>
<dbReference type="OrthoDB" id="5224238at2759"/>
<proteinExistence type="predicted"/>
<dbReference type="SUPFAM" id="SSF52047">
    <property type="entry name" value="RNI-like"/>
    <property type="match status" value="1"/>
</dbReference>